<keyword evidence="3" id="KW-1185">Reference proteome</keyword>
<dbReference type="InterPro" id="IPR008983">
    <property type="entry name" value="Tumour_necrosis_fac-like_dom"/>
</dbReference>
<dbReference type="AlphaFoldDB" id="A0A109N2Z2"/>
<evidence type="ECO:0000313" key="2">
    <source>
        <dbReference type="EMBL" id="KWW22551.1"/>
    </source>
</evidence>
<dbReference type="Proteomes" id="UP000064189">
    <property type="component" value="Unassembled WGS sequence"/>
</dbReference>
<evidence type="ECO:0008006" key="4">
    <source>
        <dbReference type="Google" id="ProtNLM"/>
    </source>
</evidence>
<organism evidence="2 3">
    <name type="scientific">Peribacillus simplex</name>
    <dbReference type="NCBI Taxonomy" id="1478"/>
    <lineage>
        <taxon>Bacteria</taxon>
        <taxon>Bacillati</taxon>
        <taxon>Bacillota</taxon>
        <taxon>Bacilli</taxon>
        <taxon>Bacillales</taxon>
        <taxon>Bacillaceae</taxon>
        <taxon>Peribacillus</taxon>
    </lineage>
</organism>
<comment type="caution">
    <text evidence="2">The sequence shown here is derived from an EMBL/GenBank/DDBJ whole genome shotgun (WGS) entry which is preliminary data.</text>
</comment>
<protein>
    <recommendedName>
        <fullName evidence="4">Exosporium leader peptide</fullName>
    </recommendedName>
</protein>
<feature type="compositionally biased region" description="Basic and acidic residues" evidence="1">
    <location>
        <begin position="1"/>
        <end position="11"/>
    </location>
</feature>
<proteinExistence type="predicted"/>
<gene>
    <name evidence="2" type="ORF">AS888_12000</name>
</gene>
<dbReference type="EMBL" id="LNNH01000003">
    <property type="protein sequence ID" value="KWW22551.1"/>
    <property type="molecule type" value="Genomic_DNA"/>
</dbReference>
<evidence type="ECO:0000256" key="1">
    <source>
        <dbReference type="SAM" id="MobiDB-lite"/>
    </source>
</evidence>
<reference evidence="2 3" key="1">
    <citation type="submission" date="2015-11" db="EMBL/GenBank/DDBJ databases">
        <title>Genome Sequence of Bacillus simplex strain VanAntwerpen2.</title>
        <authorList>
            <person name="Couger M.B."/>
        </authorList>
    </citation>
    <scope>NUCLEOTIDE SEQUENCE [LARGE SCALE GENOMIC DNA]</scope>
    <source>
        <strain evidence="2 3">VanAntwerpen02</strain>
    </source>
</reference>
<feature type="region of interest" description="Disordered" evidence="1">
    <location>
        <begin position="1"/>
        <end position="25"/>
    </location>
</feature>
<dbReference type="Gene3D" id="2.60.120.40">
    <property type="match status" value="1"/>
</dbReference>
<name>A0A109N2Z2_9BACI</name>
<sequence length="201" mass="20826">MENDMSKERSSSFESNDENADPSEHAVSQYELTKQAFNGPIGPVGINAPGALAYGSVYGSSSAGPVTADSVVDFTSSGPLLNTTVNLLANTITVAASGTYLIHYNISLGFSVLSTLIAGSSRIVDVALNINGTEDPTSFSTYSITNFSGVAATLAQSGTVSKSVIRSMNSNDTVTLKFRSTSTGSGTATYTSPSLIIIRIE</sequence>
<accession>A0A109N2Z2</accession>
<evidence type="ECO:0000313" key="3">
    <source>
        <dbReference type="Proteomes" id="UP000064189"/>
    </source>
</evidence>